<sequence>MTAMAIPRTVATTATTTTTTSSSSVHPTSPPRMMLSNKHKSKNTAPSTAAAGCTYAPLNDSNNGGSSHNSGTINNNNNNTNNNAAPMTPQRPRINSRDIPRSYAGLYGQGGDDLLPFELARNWHTDWLENGGFLLLGTYIGGIFIFQVVVSAILDAAYDKGLPLYWSWTVTNAVHCLLSTIYLHWLKGSLFDEQGEMAAMTLWEQLEGRSNTVVVKRTLTIVPTLLCYAACHFSEYSWRVCFWNSVLWSVHIIAKLPGMNGVRIFGINRTTGIDDEYERQDGNNHVVNKQD</sequence>
<dbReference type="EMBL" id="JAGRRH010000003">
    <property type="protein sequence ID" value="KAG7372287.1"/>
    <property type="molecule type" value="Genomic_DNA"/>
</dbReference>
<dbReference type="Proteomes" id="UP000693970">
    <property type="component" value="Unassembled WGS sequence"/>
</dbReference>
<evidence type="ECO:0000256" key="5">
    <source>
        <dbReference type="SAM" id="MobiDB-lite"/>
    </source>
</evidence>
<dbReference type="PANTHER" id="PTHR12665">
    <property type="entry name" value="ORMDL PROTEINS"/>
    <property type="match status" value="1"/>
</dbReference>
<evidence type="ECO:0000256" key="2">
    <source>
        <dbReference type="ARBA" id="ARBA00022692"/>
    </source>
</evidence>
<dbReference type="Pfam" id="PF04061">
    <property type="entry name" value="ORMDL"/>
    <property type="match status" value="1"/>
</dbReference>
<organism evidence="7 8">
    <name type="scientific">Nitzschia inconspicua</name>
    <dbReference type="NCBI Taxonomy" id="303405"/>
    <lineage>
        <taxon>Eukaryota</taxon>
        <taxon>Sar</taxon>
        <taxon>Stramenopiles</taxon>
        <taxon>Ochrophyta</taxon>
        <taxon>Bacillariophyta</taxon>
        <taxon>Bacillariophyceae</taxon>
        <taxon>Bacillariophycidae</taxon>
        <taxon>Bacillariales</taxon>
        <taxon>Bacillariaceae</taxon>
        <taxon>Nitzschia</taxon>
    </lineage>
</organism>
<keyword evidence="2 6" id="KW-0812">Transmembrane</keyword>
<accession>A0A9K3M1N1</accession>
<comment type="subcellular location">
    <subcellularLocation>
        <location evidence="1">Membrane</location>
        <topology evidence="1">Multi-pass membrane protein</topology>
    </subcellularLocation>
</comment>
<reference evidence="7" key="2">
    <citation type="submission" date="2021-04" db="EMBL/GenBank/DDBJ databases">
        <authorList>
            <person name="Podell S."/>
        </authorList>
    </citation>
    <scope>NUCLEOTIDE SEQUENCE</scope>
    <source>
        <strain evidence="7">Hildebrandi</strain>
    </source>
</reference>
<name>A0A9K3M1N1_9STRA</name>
<evidence type="ECO:0000256" key="6">
    <source>
        <dbReference type="SAM" id="Phobius"/>
    </source>
</evidence>
<evidence type="ECO:0000313" key="8">
    <source>
        <dbReference type="Proteomes" id="UP000693970"/>
    </source>
</evidence>
<feature type="compositionally biased region" description="Low complexity" evidence="5">
    <location>
        <begin position="59"/>
        <end position="83"/>
    </location>
</feature>
<proteinExistence type="predicted"/>
<feature type="transmembrane region" description="Helical" evidence="6">
    <location>
        <begin position="133"/>
        <end position="153"/>
    </location>
</feature>
<evidence type="ECO:0000256" key="4">
    <source>
        <dbReference type="ARBA" id="ARBA00023136"/>
    </source>
</evidence>
<keyword evidence="3 6" id="KW-1133">Transmembrane helix</keyword>
<reference evidence="7" key="1">
    <citation type="journal article" date="2021" name="Sci. Rep.">
        <title>Diploid genomic architecture of Nitzschia inconspicua, an elite biomass production diatom.</title>
        <authorList>
            <person name="Oliver A."/>
            <person name="Podell S."/>
            <person name="Pinowska A."/>
            <person name="Traller J.C."/>
            <person name="Smith S.R."/>
            <person name="McClure R."/>
            <person name="Beliaev A."/>
            <person name="Bohutskyi P."/>
            <person name="Hill E.A."/>
            <person name="Rabines A."/>
            <person name="Zheng H."/>
            <person name="Allen L.Z."/>
            <person name="Kuo A."/>
            <person name="Grigoriev I.V."/>
            <person name="Allen A.E."/>
            <person name="Hazlebeck D."/>
            <person name="Allen E.E."/>
        </authorList>
    </citation>
    <scope>NUCLEOTIDE SEQUENCE</scope>
    <source>
        <strain evidence="7">Hildebrandi</strain>
    </source>
</reference>
<dbReference type="InterPro" id="IPR007203">
    <property type="entry name" value="ORMDL"/>
</dbReference>
<feature type="region of interest" description="Disordered" evidence="5">
    <location>
        <begin position="1"/>
        <end position="94"/>
    </location>
</feature>
<dbReference type="GO" id="GO:0005789">
    <property type="term" value="C:endoplasmic reticulum membrane"/>
    <property type="evidence" value="ECO:0007669"/>
    <property type="project" value="InterPro"/>
</dbReference>
<evidence type="ECO:0000313" key="7">
    <source>
        <dbReference type="EMBL" id="KAG7372287.1"/>
    </source>
</evidence>
<feature type="transmembrane region" description="Helical" evidence="6">
    <location>
        <begin position="165"/>
        <end position="185"/>
    </location>
</feature>
<dbReference type="OrthoDB" id="1932233at2759"/>
<feature type="compositionally biased region" description="Low complexity" evidence="5">
    <location>
        <begin position="9"/>
        <end position="27"/>
    </location>
</feature>
<evidence type="ECO:0000256" key="1">
    <source>
        <dbReference type="ARBA" id="ARBA00004141"/>
    </source>
</evidence>
<evidence type="ECO:0000256" key="3">
    <source>
        <dbReference type="ARBA" id="ARBA00022989"/>
    </source>
</evidence>
<dbReference type="AlphaFoldDB" id="A0A9K3M1N1"/>
<keyword evidence="4 6" id="KW-0472">Membrane</keyword>
<keyword evidence="8" id="KW-1185">Reference proteome</keyword>
<protein>
    <submittedName>
        <fullName evidence="7">ORMDL family protein</fullName>
    </submittedName>
</protein>
<comment type="caution">
    <text evidence="7">The sequence shown here is derived from an EMBL/GenBank/DDBJ whole genome shotgun (WGS) entry which is preliminary data.</text>
</comment>
<gene>
    <name evidence="7" type="ORF">IV203_018430</name>
</gene>